<evidence type="ECO:0000313" key="3">
    <source>
        <dbReference type="EMBL" id="TDL17730.1"/>
    </source>
</evidence>
<keyword evidence="2" id="KW-0472">Membrane</keyword>
<dbReference type="Proteomes" id="UP000294933">
    <property type="component" value="Unassembled WGS sequence"/>
</dbReference>
<feature type="region of interest" description="Disordered" evidence="1">
    <location>
        <begin position="72"/>
        <end position="102"/>
    </location>
</feature>
<dbReference type="AlphaFoldDB" id="A0A4Y7PT78"/>
<name>A0A4Y7PT78_9AGAM</name>
<feature type="compositionally biased region" description="Polar residues" evidence="1">
    <location>
        <begin position="13"/>
        <end position="27"/>
    </location>
</feature>
<feature type="compositionally biased region" description="Basic and acidic residues" evidence="1">
    <location>
        <begin position="80"/>
        <end position="90"/>
    </location>
</feature>
<accession>A0A4Y7PT78</accession>
<evidence type="ECO:0000313" key="4">
    <source>
        <dbReference type="Proteomes" id="UP000294933"/>
    </source>
</evidence>
<reference evidence="3 4" key="1">
    <citation type="submission" date="2018-06" db="EMBL/GenBank/DDBJ databases">
        <title>A transcriptomic atlas of mushroom development highlights an independent origin of complex multicellularity.</title>
        <authorList>
            <consortium name="DOE Joint Genome Institute"/>
            <person name="Krizsan K."/>
            <person name="Almasi E."/>
            <person name="Merenyi Z."/>
            <person name="Sahu N."/>
            <person name="Viragh M."/>
            <person name="Koszo T."/>
            <person name="Mondo S."/>
            <person name="Kiss B."/>
            <person name="Balint B."/>
            <person name="Kues U."/>
            <person name="Barry K."/>
            <person name="Hegedus J.C."/>
            <person name="Henrissat B."/>
            <person name="Johnson J."/>
            <person name="Lipzen A."/>
            <person name="Ohm R."/>
            <person name="Nagy I."/>
            <person name="Pangilinan J."/>
            <person name="Yan J."/>
            <person name="Xiong Y."/>
            <person name="Grigoriev I.V."/>
            <person name="Hibbett D.S."/>
            <person name="Nagy L.G."/>
        </authorList>
    </citation>
    <scope>NUCLEOTIDE SEQUENCE [LARGE SCALE GENOMIC DNA]</scope>
    <source>
        <strain evidence="3 4">SZMC22713</strain>
    </source>
</reference>
<keyword evidence="4" id="KW-1185">Reference proteome</keyword>
<protein>
    <recommendedName>
        <fullName evidence="5">Transmembrane protein</fullName>
    </recommendedName>
</protein>
<gene>
    <name evidence="3" type="ORF">BD410DRAFT_794030</name>
</gene>
<organism evidence="3 4">
    <name type="scientific">Rickenella mellea</name>
    <dbReference type="NCBI Taxonomy" id="50990"/>
    <lineage>
        <taxon>Eukaryota</taxon>
        <taxon>Fungi</taxon>
        <taxon>Dikarya</taxon>
        <taxon>Basidiomycota</taxon>
        <taxon>Agaricomycotina</taxon>
        <taxon>Agaricomycetes</taxon>
        <taxon>Hymenochaetales</taxon>
        <taxon>Rickenellaceae</taxon>
        <taxon>Rickenella</taxon>
    </lineage>
</organism>
<dbReference type="VEuPathDB" id="FungiDB:BD410DRAFT_794030"/>
<proteinExistence type="predicted"/>
<keyword evidence="2" id="KW-0812">Transmembrane</keyword>
<feature type="transmembrane region" description="Helical" evidence="2">
    <location>
        <begin position="432"/>
        <end position="459"/>
    </location>
</feature>
<dbReference type="OrthoDB" id="3269626at2759"/>
<feature type="compositionally biased region" description="Basic and acidic residues" evidence="1">
    <location>
        <begin position="1"/>
        <end position="12"/>
    </location>
</feature>
<dbReference type="EMBL" id="ML170217">
    <property type="protein sequence ID" value="TDL17730.1"/>
    <property type="molecule type" value="Genomic_DNA"/>
</dbReference>
<feature type="region of interest" description="Disordered" evidence="1">
    <location>
        <begin position="1"/>
        <end position="54"/>
    </location>
</feature>
<evidence type="ECO:0000256" key="2">
    <source>
        <dbReference type="SAM" id="Phobius"/>
    </source>
</evidence>
<evidence type="ECO:0000256" key="1">
    <source>
        <dbReference type="SAM" id="MobiDB-lite"/>
    </source>
</evidence>
<evidence type="ECO:0008006" key="5">
    <source>
        <dbReference type="Google" id="ProtNLM"/>
    </source>
</evidence>
<sequence length="513" mass="58102">MPATFESDRSSYSEDANSNSETRSTGRSGLHAQADGRRRSLSMPRIGPKASIETLPGHISVERAPYAPQVYPSVFRRSPKSTDDNRDARKSNSTANFSPHKNIDIRYDPLPLVRPAIHDGRDLPKKSVVTVTHGSNYEKVGDKSPFNDPERQNRLREVIYGRDAAVKDASIYDWTVFIDWQTRMDVNLTDHYLTHLGLLGDFLESRPVGEDGHISDFIRTLRGTPGWPHPWNMDEVDNAWQLLWLFLLIPADVPINRNCKTFQSQTRALYPPTPAQSTQRPFSVTLSGIVKAGLTIKATTYAHEHFKVLDDDNTVYIRGMNPGTANSANCYPYNRAARSLGLTTLYAEVISSIFVVIEQDEFNWKAEELGILEYDGPDGYFTYRNVFKQNKDTPPKLFAGRALYLENLIRRRQSFWTTLRRDLRKQRKEQPFAFWGSILALFFGICTVIQTVTSVWALVATLHANNLQALQGTSMDGLKVSNTPWTSCISKDDPHAMLKDEVAMSCLFRIDFA</sequence>
<keyword evidence="2" id="KW-1133">Transmembrane helix</keyword>